<name>A0ABV7AXV5_9GAMM</name>
<feature type="region of interest" description="Disordered" evidence="1">
    <location>
        <begin position="32"/>
        <end position="79"/>
    </location>
</feature>
<dbReference type="Proteomes" id="UP001595457">
    <property type="component" value="Unassembled WGS sequence"/>
</dbReference>
<gene>
    <name evidence="3" type="ORF">ACFOJE_14200</name>
</gene>
<dbReference type="EMBL" id="JBHRSJ010000029">
    <property type="protein sequence ID" value="MFC2973357.1"/>
    <property type="molecule type" value="Genomic_DNA"/>
</dbReference>
<comment type="caution">
    <text evidence="3">The sequence shown here is derived from an EMBL/GenBank/DDBJ whole genome shotgun (WGS) entry which is preliminary data.</text>
</comment>
<sequence length="79" mass="8604">MSRRPFRLALNGKSLTATLALALGMALALPCSHAERNPGPQQPLGRTLPPIERAQPASFGQTLPPAASRPFSRQQRWVF</sequence>
<protein>
    <submittedName>
        <fullName evidence="3">Uncharacterized protein</fullName>
    </submittedName>
</protein>
<feature type="chain" id="PRO_5045416134" evidence="2">
    <location>
        <begin position="29"/>
        <end position="79"/>
    </location>
</feature>
<accession>A0ABV7AXV5</accession>
<evidence type="ECO:0000256" key="2">
    <source>
        <dbReference type="SAM" id="SignalP"/>
    </source>
</evidence>
<keyword evidence="2" id="KW-0732">Signal</keyword>
<evidence type="ECO:0000313" key="3">
    <source>
        <dbReference type="EMBL" id="MFC2973357.1"/>
    </source>
</evidence>
<organism evidence="3 4">
    <name type="scientific">Azotobacter bryophylli</name>
    <dbReference type="NCBI Taxonomy" id="1986537"/>
    <lineage>
        <taxon>Bacteria</taxon>
        <taxon>Pseudomonadati</taxon>
        <taxon>Pseudomonadota</taxon>
        <taxon>Gammaproteobacteria</taxon>
        <taxon>Pseudomonadales</taxon>
        <taxon>Pseudomonadaceae</taxon>
        <taxon>Azotobacter</taxon>
    </lineage>
</organism>
<evidence type="ECO:0000313" key="4">
    <source>
        <dbReference type="Proteomes" id="UP001595457"/>
    </source>
</evidence>
<dbReference type="RefSeq" id="WP_377815042.1">
    <property type="nucleotide sequence ID" value="NZ_JBHRSJ010000029.1"/>
</dbReference>
<evidence type="ECO:0000256" key="1">
    <source>
        <dbReference type="SAM" id="MobiDB-lite"/>
    </source>
</evidence>
<reference evidence="4" key="1">
    <citation type="journal article" date="2019" name="Int. J. Syst. Evol. Microbiol.">
        <title>The Global Catalogue of Microorganisms (GCM) 10K type strain sequencing project: providing services to taxonomists for standard genome sequencing and annotation.</title>
        <authorList>
            <consortium name="The Broad Institute Genomics Platform"/>
            <consortium name="The Broad Institute Genome Sequencing Center for Infectious Disease"/>
            <person name="Wu L."/>
            <person name="Ma J."/>
        </authorList>
    </citation>
    <scope>NUCLEOTIDE SEQUENCE [LARGE SCALE GENOMIC DNA]</scope>
    <source>
        <strain evidence="4">KCTC 62195</strain>
    </source>
</reference>
<keyword evidence="4" id="KW-1185">Reference proteome</keyword>
<feature type="signal peptide" evidence="2">
    <location>
        <begin position="1"/>
        <end position="28"/>
    </location>
</feature>
<proteinExistence type="predicted"/>